<evidence type="ECO:0000256" key="7">
    <source>
        <dbReference type="SAM" id="Phobius"/>
    </source>
</evidence>
<proteinExistence type="predicted"/>
<keyword evidence="4 7" id="KW-1133">Transmembrane helix</keyword>
<feature type="transmembrane region" description="Helical" evidence="7">
    <location>
        <begin position="36"/>
        <end position="55"/>
    </location>
</feature>
<evidence type="ECO:0000259" key="8">
    <source>
        <dbReference type="Pfam" id="PF01292"/>
    </source>
</evidence>
<dbReference type="Gene3D" id="1.20.950.20">
    <property type="entry name" value="Transmembrane di-heme cytochromes, Chain C"/>
    <property type="match status" value="1"/>
</dbReference>
<keyword evidence="2" id="KW-1003">Cell membrane</keyword>
<evidence type="ECO:0000256" key="6">
    <source>
        <dbReference type="SAM" id="MobiDB-lite"/>
    </source>
</evidence>
<feature type="transmembrane region" description="Helical" evidence="7">
    <location>
        <begin position="146"/>
        <end position="169"/>
    </location>
</feature>
<evidence type="ECO:0000256" key="1">
    <source>
        <dbReference type="ARBA" id="ARBA00004651"/>
    </source>
</evidence>
<feature type="transmembrane region" description="Helical" evidence="7">
    <location>
        <begin position="189"/>
        <end position="211"/>
    </location>
</feature>
<evidence type="ECO:0000256" key="2">
    <source>
        <dbReference type="ARBA" id="ARBA00022475"/>
    </source>
</evidence>
<feature type="transmembrane region" description="Helical" evidence="7">
    <location>
        <begin position="262"/>
        <end position="283"/>
    </location>
</feature>
<name>A0ABS4JRL4_9FIRM</name>
<organism evidence="9 10">
    <name type="scientific">Symbiobacterium terraclitae</name>
    <dbReference type="NCBI Taxonomy" id="557451"/>
    <lineage>
        <taxon>Bacteria</taxon>
        <taxon>Bacillati</taxon>
        <taxon>Bacillota</taxon>
        <taxon>Clostridia</taxon>
        <taxon>Eubacteriales</taxon>
        <taxon>Symbiobacteriaceae</taxon>
        <taxon>Symbiobacterium</taxon>
    </lineage>
</organism>
<accession>A0ABS4JRL4</accession>
<dbReference type="InterPro" id="IPR051542">
    <property type="entry name" value="Hydrogenase_cytochrome"/>
</dbReference>
<keyword evidence="5 7" id="KW-0472">Membrane</keyword>
<reference evidence="9 10" key="1">
    <citation type="submission" date="2021-03" db="EMBL/GenBank/DDBJ databases">
        <title>Genomic Encyclopedia of Type Strains, Phase IV (KMG-IV): sequencing the most valuable type-strain genomes for metagenomic binning, comparative biology and taxonomic classification.</title>
        <authorList>
            <person name="Goeker M."/>
        </authorList>
    </citation>
    <scope>NUCLEOTIDE SEQUENCE [LARGE SCALE GENOMIC DNA]</scope>
    <source>
        <strain evidence="9 10">DSM 27138</strain>
    </source>
</reference>
<comment type="caution">
    <text evidence="9">The sequence shown here is derived from an EMBL/GenBank/DDBJ whole genome shotgun (WGS) entry which is preliminary data.</text>
</comment>
<evidence type="ECO:0000313" key="10">
    <source>
        <dbReference type="Proteomes" id="UP001519289"/>
    </source>
</evidence>
<comment type="subcellular location">
    <subcellularLocation>
        <location evidence="1">Cell membrane</location>
        <topology evidence="1">Multi-pass membrane protein</topology>
    </subcellularLocation>
</comment>
<dbReference type="InterPro" id="IPR011577">
    <property type="entry name" value="Cyt_b561_bac/Ni-Hgenase"/>
</dbReference>
<dbReference type="Pfam" id="PF01292">
    <property type="entry name" value="Ni_hydr_CYTB"/>
    <property type="match status" value="1"/>
</dbReference>
<dbReference type="PANTHER" id="PTHR30485">
    <property type="entry name" value="NI/FE-HYDROGENASE 1 B-TYPE CYTOCHROME SUBUNIT"/>
    <property type="match status" value="1"/>
</dbReference>
<evidence type="ECO:0000256" key="3">
    <source>
        <dbReference type="ARBA" id="ARBA00022692"/>
    </source>
</evidence>
<feature type="transmembrane region" description="Helical" evidence="7">
    <location>
        <begin position="75"/>
        <end position="97"/>
    </location>
</feature>
<dbReference type="SUPFAM" id="SSF81342">
    <property type="entry name" value="Transmembrane di-heme cytochromes"/>
    <property type="match status" value="1"/>
</dbReference>
<keyword evidence="3 7" id="KW-0812">Transmembrane</keyword>
<dbReference type="RefSeq" id="WP_209466295.1">
    <property type="nucleotide sequence ID" value="NZ_JAGGLG010000010.1"/>
</dbReference>
<dbReference type="PANTHER" id="PTHR30485:SF0">
    <property type="entry name" value="NI_FE-HYDROGENASE 1 B-TYPE CYTOCHROME SUBUNIT-RELATED"/>
    <property type="match status" value="1"/>
</dbReference>
<evidence type="ECO:0000313" key="9">
    <source>
        <dbReference type="EMBL" id="MBP2018160.1"/>
    </source>
</evidence>
<keyword evidence="10" id="KW-1185">Reference proteome</keyword>
<feature type="region of interest" description="Disordered" evidence="6">
    <location>
        <begin position="1"/>
        <end position="20"/>
    </location>
</feature>
<dbReference type="InterPro" id="IPR016174">
    <property type="entry name" value="Di-haem_cyt_TM"/>
</dbReference>
<evidence type="ECO:0000256" key="4">
    <source>
        <dbReference type="ARBA" id="ARBA00022989"/>
    </source>
</evidence>
<evidence type="ECO:0000256" key="5">
    <source>
        <dbReference type="ARBA" id="ARBA00023136"/>
    </source>
</evidence>
<gene>
    <name evidence="9" type="ORF">J2Z79_001559</name>
</gene>
<sequence>MAEARAVIPPEQEAPANQTAPTTYQRWNVQHRLQHGLLALSTMGLIFTGLAIKFHYTGWAQLTFKLFGGFHHNLIVHKVCATGLATSAVWHVIYLLVGWRKMGLSLEIVPTLKDVRDAYHHALYLLNLRSSPPQYGRYTYLEKFEYLAIVWGLFVMGGTGVALWFPALAAQYVPRAFLDAFRIIHGNEALVAAIALLYGHFFSVHFHPAVFPSSPVWYSGKISLAHMMEEHPLEYQRLVERGVLPAVPEDGHSHGLSGWRRALAGFELVVYSALFYYLLITFIPKLLA</sequence>
<dbReference type="EMBL" id="JAGGLG010000010">
    <property type="protein sequence ID" value="MBP2018160.1"/>
    <property type="molecule type" value="Genomic_DNA"/>
</dbReference>
<protein>
    <submittedName>
        <fullName evidence="9">Cytochrome b subunit of formate dehydrogenase</fullName>
    </submittedName>
</protein>
<dbReference type="Proteomes" id="UP001519289">
    <property type="component" value="Unassembled WGS sequence"/>
</dbReference>
<feature type="domain" description="Cytochrome b561 bacterial/Ni-hydrogenase" evidence="8">
    <location>
        <begin position="26"/>
        <end position="209"/>
    </location>
</feature>